<dbReference type="Gene3D" id="3.40.50.12230">
    <property type="match status" value="1"/>
</dbReference>
<feature type="domain" description="Formyl transferase N-terminal" evidence="1">
    <location>
        <begin position="263"/>
        <end position="323"/>
    </location>
</feature>
<dbReference type="Pfam" id="PF02911">
    <property type="entry name" value="Formyl_trans_C"/>
    <property type="match status" value="1"/>
</dbReference>
<dbReference type="GO" id="GO:0004479">
    <property type="term" value="F:methionyl-tRNA formyltransferase activity"/>
    <property type="evidence" value="ECO:0007669"/>
    <property type="project" value="TreeGrafter"/>
</dbReference>
<gene>
    <name evidence="3" type="ORF">CCR75_001246</name>
</gene>
<dbReference type="AlphaFoldDB" id="A0A976IHW0"/>
<accession>A0A976IHW0</accession>
<dbReference type="Pfam" id="PF00551">
    <property type="entry name" value="Formyl_trans_N"/>
    <property type="match status" value="2"/>
</dbReference>
<comment type="caution">
    <text evidence="3">The sequence shown here is derived from an EMBL/GenBank/DDBJ whole genome shotgun (WGS) entry which is preliminary data.</text>
</comment>
<protein>
    <recommendedName>
        <fullName evidence="5">Methionyl-tRNA formyltransferase</fullName>
    </recommendedName>
</protein>
<reference evidence="3 4" key="1">
    <citation type="journal article" date="2021" name="Genome Biol.">
        <title>AFLAP: assembly-free linkage analysis pipeline using k-mers from genome sequencing data.</title>
        <authorList>
            <person name="Fletcher K."/>
            <person name="Zhang L."/>
            <person name="Gil J."/>
            <person name="Han R."/>
            <person name="Cavanaugh K."/>
            <person name="Michelmore R."/>
        </authorList>
    </citation>
    <scope>NUCLEOTIDE SEQUENCE [LARGE SCALE GENOMIC DNA]</scope>
    <source>
        <strain evidence="3 4">SF5</strain>
    </source>
</reference>
<dbReference type="Proteomes" id="UP000294530">
    <property type="component" value="Unassembled WGS sequence"/>
</dbReference>
<dbReference type="PANTHER" id="PTHR11138">
    <property type="entry name" value="METHIONYL-TRNA FORMYLTRANSFERASE"/>
    <property type="match status" value="1"/>
</dbReference>
<evidence type="ECO:0000313" key="3">
    <source>
        <dbReference type="EMBL" id="TDH72119.1"/>
    </source>
</evidence>
<sequence length="488" mass="54226">MVSRAASLGARHFSLAVPGLPPYRVLFFGTDHVSLATLQALKNEKGIIEHIEVVCPSDRPINGQKKDTPRCGLKVYETPANFKSLKAWSFPVTNHFDVGVVYRGPAPIHHALLNGDATTGVSVIEIDLKAFDVGRILLQKPLTIKPFIHFNDLVKELAAFGADCVVATLKKLPTLKKSAKNQDDTIACKAPKLKYRDSLISFDVSAGNILHRWQALSDSFGVNVLFRGKVVKFVEVRLPTTEELEFAPTHVKESLLRCNKYASYRGPAPIHHALLNGDATTGVSVIEIDLKAFDVGRILLQKPLTIKPFIHFNDLVKELAAFGADCVVATLKKLPTLKKSAKNQDDTIACKAPKLKYRDSLISFDVSAGNILHRWQALSDSFGVNVLFRGKVVKFVEVRLPTTEELEFVNGDEARHGTVETGSFIFDKKREALWVRCADASWLLVIRLQQAGRRVGTALDFCNGYRLKNMQRERFVEVDFEAVARSKL</sequence>
<dbReference type="GO" id="GO:0005739">
    <property type="term" value="C:mitochondrion"/>
    <property type="evidence" value="ECO:0007669"/>
    <property type="project" value="TreeGrafter"/>
</dbReference>
<dbReference type="RefSeq" id="XP_067821618.1">
    <property type="nucleotide sequence ID" value="XM_067959350.1"/>
</dbReference>
<dbReference type="SUPFAM" id="SSF50486">
    <property type="entry name" value="FMT C-terminal domain-like"/>
    <property type="match status" value="1"/>
</dbReference>
<dbReference type="EMBL" id="SHOA02000012">
    <property type="protein sequence ID" value="TDH72119.1"/>
    <property type="molecule type" value="Genomic_DNA"/>
</dbReference>
<keyword evidence="4" id="KW-1185">Reference proteome</keyword>
<evidence type="ECO:0000259" key="2">
    <source>
        <dbReference type="Pfam" id="PF02911"/>
    </source>
</evidence>
<dbReference type="SUPFAM" id="SSF53328">
    <property type="entry name" value="Formyltransferase"/>
    <property type="match status" value="2"/>
</dbReference>
<dbReference type="Gene3D" id="3.40.50.170">
    <property type="entry name" value="Formyl transferase, N-terminal domain"/>
    <property type="match status" value="2"/>
</dbReference>
<dbReference type="InterPro" id="IPR037022">
    <property type="entry name" value="Formyl_trans_C_sf"/>
</dbReference>
<feature type="domain" description="Formyl transferase C-terminal" evidence="2">
    <location>
        <begin position="354"/>
        <end position="466"/>
    </location>
</feature>
<evidence type="ECO:0000313" key="4">
    <source>
        <dbReference type="Proteomes" id="UP000294530"/>
    </source>
</evidence>
<dbReference type="InterPro" id="IPR002376">
    <property type="entry name" value="Formyl_transf_N"/>
</dbReference>
<proteinExistence type="predicted"/>
<feature type="domain" description="Formyl transferase N-terminal" evidence="1">
    <location>
        <begin position="102"/>
        <end position="161"/>
    </location>
</feature>
<evidence type="ECO:0008006" key="5">
    <source>
        <dbReference type="Google" id="ProtNLM"/>
    </source>
</evidence>
<dbReference type="OrthoDB" id="10268103at2759"/>
<dbReference type="InterPro" id="IPR011034">
    <property type="entry name" value="Formyl_transferase-like_C_sf"/>
</dbReference>
<evidence type="ECO:0000259" key="1">
    <source>
        <dbReference type="Pfam" id="PF00551"/>
    </source>
</evidence>
<dbReference type="InterPro" id="IPR005793">
    <property type="entry name" value="Formyl_trans_C"/>
</dbReference>
<dbReference type="InterPro" id="IPR036477">
    <property type="entry name" value="Formyl_transf_N_sf"/>
</dbReference>
<dbReference type="PANTHER" id="PTHR11138:SF5">
    <property type="entry name" value="METHIONYL-TRNA FORMYLTRANSFERASE, MITOCHONDRIAL"/>
    <property type="match status" value="1"/>
</dbReference>
<dbReference type="KEGG" id="blac:94345021"/>
<organism evidence="3 4">
    <name type="scientific">Bremia lactucae</name>
    <name type="common">Lettuce downy mildew</name>
    <dbReference type="NCBI Taxonomy" id="4779"/>
    <lineage>
        <taxon>Eukaryota</taxon>
        <taxon>Sar</taxon>
        <taxon>Stramenopiles</taxon>
        <taxon>Oomycota</taxon>
        <taxon>Peronosporomycetes</taxon>
        <taxon>Peronosporales</taxon>
        <taxon>Peronosporaceae</taxon>
        <taxon>Bremia</taxon>
    </lineage>
</organism>
<dbReference type="Gene3D" id="3.10.25.10">
    <property type="entry name" value="Formyl transferase, C-terminal domain"/>
    <property type="match status" value="1"/>
</dbReference>
<dbReference type="GeneID" id="94345021"/>
<name>A0A976IHW0_BRELC</name>